<feature type="region of interest" description="Disordered" evidence="1">
    <location>
        <begin position="36"/>
        <end position="68"/>
    </location>
</feature>
<protein>
    <submittedName>
        <fullName evidence="2 3">Uncharacterized protein</fullName>
    </submittedName>
</protein>
<dbReference type="EMBL" id="ADBL01000376">
    <property type="status" value="NOT_ANNOTATED_CDS"/>
    <property type="molecule type" value="Genomic_DNA"/>
</dbReference>
<dbReference type="OrthoDB" id="10476713at2759"/>
<reference evidence="2" key="2">
    <citation type="submission" date="2010-05" db="EMBL/GenBank/DDBJ databases">
        <title>The Genome Sequence of Magnaporthe poae strain ATCC 64411.</title>
        <authorList>
            <consortium name="The Broad Institute Genome Sequencing Platform"/>
            <consortium name="Broad Institute Genome Sequencing Center for Infectious Disease"/>
            <person name="Ma L.-J."/>
            <person name="Dead R."/>
            <person name="Young S."/>
            <person name="Zeng Q."/>
            <person name="Koehrsen M."/>
            <person name="Alvarado L."/>
            <person name="Berlin A."/>
            <person name="Chapman S.B."/>
            <person name="Chen Z."/>
            <person name="Freedman E."/>
            <person name="Gellesch M."/>
            <person name="Goldberg J."/>
            <person name="Griggs A."/>
            <person name="Gujja S."/>
            <person name="Heilman E.R."/>
            <person name="Heiman D."/>
            <person name="Hepburn T."/>
            <person name="Howarth C."/>
            <person name="Jen D."/>
            <person name="Larson L."/>
            <person name="Mehta T."/>
            <person name="Neiman D."/>
            <person name="Pearson M."/>
            <person name="Roberts A."/>
            <person name="Saif S."/>
            <person name="Shea T."/>
            <person name="Shenoy N."/>
            <person name="Sisk P."/>
            <person name="Stolte C."/>
            <person name="Sykes S."/>
            <person name="Walk T."/>
            <person name="White J."/>
            <person name="Yandava C."/>
            <person name="Haas B."/>
            <person name="Nusbaum C."/>
            <person name="Birren B."/>
        </authorList>
    </citation>
    <scope>NUCLEOTIDE SEQUENCE</scope>
    <source>
        <strain evidence="2">ATCC 64411</strain>
    </source>
</reference>
<proteinExistence type="predicted"/>
<dbReference type="EMBL" id="GL876966">
    <property type="protein sequence ID" value="KLU82485.1"/>
    <property type="molecule type" value="Genomic_DNA"/>
</dbReference>
<organism evidence="3 4">
    <name type="scientific">Magnaporthiopsis poae (strain ATCC 64411 / 73-15)</name>
    <name type="common">Kentucky bluegrass fungus</name>
    <name type="synonym">Magnaporthe poae</name>
    <dbReference type="NCBI Taxonomy" id="644358"/>
    <lineage>
        <taxon>Eukaryota</taxon>
        <taxon>Fungi</taxon>
        <taxon>Dikarya</taxon>
        <taxon>Ascomycota</taxon>
        <taxon>Pezizomycotina</taxon>
        <taxon>Sordariomycetes</taxon>
        <taxon>Sordariomycetidae</taxon>
        <taxon>Magnaporthales</taxon>
        <taxon>Magnaporthaceae</taxon>
        <taxon>Magnaporthiopsis</taxon>
    </lineage>
</organism>
<gene>
    <name evidence="2" type="ORF">MAPG_01557</name>
</gene>
<reference evidence="3" key="4">
    <citation type="journal article" date="2015" name="G3 (Bethesda)">
        <title>Genome sequences of three phytopathogenic species of the Magnaporthaceae family of fungi.</title>
        <authorList>
            <person name="Okagaki L.H."/>
            <person name="Nunes C.C."/>
            <person name="Sailsbery J."/>
            <person name="Clay B."/>
            <person name="Brown D."/>
            <person name="John T."/>
            <person name="Oh Y."/>
            <person name="Young N."/>
            <person name="Fitzgerald M."/>
            <person name="Haas B.J."/>
            <person name="Zeng Q."/>
            <person name="Young S."/>
            <person name="Adiconis X."/>
            <person name="Fan L."/>
            <person name="Levin J.Z."/>
            <person name="Mitchell T.K."/>
            <person name="Okubara P.A."/>
            <person name="Farman M.L."/>
            <person name="Kohn L.M."/>
            <person name="Birren B."/>
            <person name="Ma L.-J."/>
            <person name="Dean R.A."/>
        </authorList>
    </citation>
    <scope>NUCLEOTIDE SEQUENCE</scope>
    <source>
        <strain evidence="3">ATCC 64411 / 73-15</strain>
    </source>
</reference>
<accession>A0A0C4DP08</accession>
<evidence type="ECO:0000256" key="1">
    <source>
        <dbReference type="SAM" id="MobiDB-lite"/>
    </source>
</evidence>
<dbReference type="AlphaFoldDB" id="A0A0C4DP08"/>
<dbReference type="Proteomes" id="UP000011715">
    <property type="component" value="Unassembled WGS sequence"/>
</dbReference>
<evidence type="ECO:0000313" key="4">
    <source>
        <dbReference type="Proteomes" id="UP000011715"/>
    </source>
</evidence>
<reference evidence="3" key="5">
    <citation type="submission" date="2015-06" db="UniProtKB">
        <authorList>
            <consortium name="EnsemblFungi"/>
        </authorList>
    </citation>
    <scope>IDENTIFICATION</scope>
    <source>
        <strain evidence="3">ATCC 64411</strain>
    </source>
</reference>
<dbReference type="EnsemblFungi" id="MAPG_01557T0">
    <property type="protein sequence ID" value="MAPG_01557T0"/>
    <property type="gene ID" value="MAPG_01557"/>
</dbReference>
<dbReference type="VEuPathDB" id="FungiDB:MAPG_01557"/>
<name>A0A0C4DP08_MAGP6</name>
<feature type="region of interest" description="Disordered" evidence="1">
    <location>
        <begin position="213"/>
        <end position="281"/>
    </location>
</feature>
<dbReference type="eggNOG" id="ENOG502RN77">
    <property type="taxonomic scope" value="Eukaryota"/>
</dbReference>
<reference evidence="4" key="1">
    <citation type="submission" date="2010-05" db="EMBL/GenBank/DDBJ databases">
        <title>The genome sequence of Magnaporthe poae strain ATCC 64411.</title>
        <authorList>
            <person name="Ma L.-J."/>
            <person name="Dead R."/>
            <person name="Young S."/>
            <person name="Zeng Q."/>
            <person name="Koehrsen M."/>
            <person name="Alvarado L."/>
            <person name="Berlin A."/>
            <person name="Chapman S.B."/>
            <person name="Chen Z."/>
            <person name="Freedman E."/>
            <person name="Gellesch M."/>
            <person name="Goldberg J."/>
            <person name="Griggs A."/>
            <person name="Gujja S."/>
            <person name="Heilman E.R."/>
            <person name="Heiman D."/>
            <person name="Hepburn T."/>
            <person name="Howarth C."/>
            <person name="Jen D."/>
            <person name="Larson L."/>
            <person name="Mehta T."/>
            <person name="Neiman D."/>
            <person name="Pearson M."/>
            <person name="Roberts A."/>
            <person name="Saif S."/>
            <person name="Shea T."/>
            <person name="Shenoy N."/>
            <person name="Sisk P."/>
            <person name="Stolte C."/>
            <person name="Sykes S."/>
            <person name="Walk T."/>
            <person name="White J."/>
            <person name="Yandava C."/>
            <person name="Haas B."/>
            <person name="Nusbaum C."/>
            <person name="Birren B."/>
        </authorList>
    </citation>
    <scope>NUCLEOTIDE SEQUENCE [LARGE SCALE GENOMIC DNA]</scope>
    <source>
        <strain evidence="4">ATCC 64411 / 73-15</strain>
    </source>
</reference>
<reference evidence="2" key="3">
    <citation type="submission" date="2011-03" db="EMBL/GenBank/DDBJ databases">
        <title>Annotation of Magnaporthe poae ATCC 64411.</title>
        <authorList>
            <person name="Ma L.-J."/>
            <person name="Dead R."/>
            <person name="Young S.K."/>
            <person name="Zeng Q."/>
            <person name="Gargeya S."/>
            <person name="Fitzgerald M."/>
            <person name="Haas B."/>
            <person name="Abouelleil A."/>
            <person name="Alvarado L."/>
            <person name="Arachchi H.M."/>
            <person name="Berlin A."/>
            <person name="Brown A."/>
            <person name="Chapman S.B."/>
            <person name="Chen Z."/>
            <person name="Dunbar C."/>
            <person name="Freedman E."/>
            <person name="Gearin G."/>
            <person name="Gellesch M."/>
            <person name="Goldberg J."/>
            <person name="Griggs A."/>
            <person name="Gujja S."/>
            <person name="Heiman D."/>
            <person name="Howarth C."/>
            <person name="Larson L."/>
            <person name="Lui A."/>
            <person name="MacDonald P.J.P."/>
            <person name="Mehta T."/>
            <person name="Montmayeur A."/>
            <person name="Murphy C."/>
            <person name="Neiman D."/>
            <person name="Pearson M."/>
            <person name="Priest M."/>
            <person name="Roberts A."/>
            <person name="Saif S."/>
            <person name="Shea T."/>
            <person name="Shenoy N."/>
            <person name="Sisk P."/>
            <person name="Stolte C."/>
            <person name="Sykes S."/>
            <person name="Yandava C."/>
            <person name="Wortman J."/>
            <person name="Nusbaum C."/>
            <person name="Birren B."/>
        </authorList>
    </citation>
    <scope>NUCLEOTIDE SEQUENCE</scope>
    <source>
        <strain evidence="2">ATCC 64411</strain>
    </source>
</reference>
<evidence type="ECO:0000313" key="3">
    <source>
        <dbReference type="EnsemblFungi" id="MAPG_01557T0"/>
    </source>
</evidence>
<sequence length="281" mass="31168">MNSSLPAPKRPSIPQQPRSLLQLVQTFLGWGMPSTPTTVAGGLGNRVGSQHKLPGLRSPNPPRSLPSIDNILASAQDDELEPMDDELEPIDDELGPMDNTEHKPDSNGIVIINHTSLIPSHTPLEDISWDGTDFAGIEWIGMSEEAMQNQNQRLEWRLNRLCSEGGRKLRASLVERFGEWESDDGSDGAQEQPNFGGIHEDFALFTAIDGAEKHEPWPSGRLGEETGSQCDPDKHHRTKQHQEKHAQYAAQFRQPSPSEGNRVTPPKELSERFSINYAESS</sequence>
<keyword evidence="4" id="KW-1185">Reference proteome</keyword>
<evidence type="ECO:0000313" key="2">
    <source>
        <dbReference type="EMBL" id="KLU82485.1"/>
    </source>
</evidence>